<evidence type="ECO:0008006" key="4">
    <source>
        <dbReference type="Google" id="ProtNLM"/>
    </source>
</evidence>
<evidence type="ECO:0000313" key="2">
    <source>
        <dbReference type="EMBL" id="CAF4348833.1"/>
    </source>
</evidence>
<gene>
    <name evidence="1" type="ORF">GPM918_LOCUS35984</name>
    <name evidence="2" type="ORF">SRO942_LOCUS36709</name>
</gene>
<reference evidence="1" key="1">
    <citation type="submission" date="2021-02" db="EMBL/GenBank/DDBJ databases">
        <authorList>
            <person name="Nowell W R."/>
        </authorList>
    </citation>
    <scope>NUCLEOTIDE SEQUENCE</scope>
</reference>
<dbReference type="PANTHER" id="PTHR46579">
    <property type="entry name" value="F5/8 TYPE C DOMAIN-CONTAINING PROTEIN-RELATED"/>
    <property type="match status" value="1"/>
</dbReference>
<dbReference type="Proteomes" id="UP000681722">
    <property type="component" value="Unassembled WGS sequence"/>
</dbReference>
<dbReference type="EMBL" id="CAJOBC010086821">
    <property type="protein sequence ID" value="CAF4348833.1"/>
    <property type="molecule type" value="Genomic_DNA"/>
</dbReference>
<comment type="caution">
    <text evidence="1">The sequence shown here is derived from an EMBL/GenBank/DDBJ whole genome shotgun (WGS) entry which is preliminary data.</text>
</comment>
<sequence>MGKNRSIIASRATHFRDKRKSKPAMPVEVQIENIMRKAQCRMTVTRHGKVTKIVEPKRKAKITCLESPEMNDEQLPMIVDRMQITDGQISDAEENDTIDISSKTGEESYWHNEENMTADVADNEQEIPVDDETDDAAVFSMFDIANILAIFKLKENVSRSGMDSLLALLRILRVKNVPKNYVTLTRLLMNEHLLSEGTHCSFCPTCGKVSRAQACMDKKCTGSGKDGIVADVKFIEHNIKLQIQQILERETSLNLRTSSTTPITIIHDIHDGQKYQQILKNETGQFITLTMNSDGIEIQSAKNTSVWLLTFVINEIGRSKRFHLSNSIIGGIWPTSSKPSKAQMQEIMKLIVDQLLKLEKEQIYIIRVENRLEEICLKTFLLCTSADKPAVTLIQNTNESHGYYGCFRCVQKGKNISSNPGIEGKKGSVRVYPAWSDNVDPPELRTNEQYDKFIQWFKTVDIRTIRTRNEKEKFRDDKMGYNGICHLRKLKWYDVGTSISFDSLHTFYGGVARRKIDLILSYKHREADYSCYDQTDELTKKFDSLKYPYTTYRLPRSLKYFGKFKSNEIRMLILFGYVAFFGILKEPYFSHFMKLVTIAHLAESRHLTQENIRYVDTLVELYVTEFESLYGERNLVSNVHSLYHIPATLSDFGQFMNYSTFNFESLIGTITGTVNGRRSFAEEISNNLNLIRLISLNIVNKKVHPSLDYQLSKMANLKPYRINQSSTVHIEQNEITVKKPIYIEYVDNCDIRQRFNLNENDLIEYFSTLYIKDVRFTIDTLLEQKNKTD</sequence>
<protein>
    <recommendedName>
        <fullName evidence="4">Transposase</fullName>
    </recommendedName>
</protein>
<evidence type="ECO:0000313" key="1">
    <source>
        <dbReference type="EMBL" id="CAF1484568.1"/>
    </source>
</evidence>
<feature type="non-terminal residue" evidence="1">
    <location>
        <position position="1"/>
    </location>
</feature>
<accession>A0A815S5J5</accession>
<dbReference type="EMBL" id="CAJNOQ010021337">
    <property type="protein sequence ID" value="CAF1484568.1"/>
    <property type="molecule type" value="Genomic_DNA"/>
</dbReference>
<keyword evidence="3" id="KW-1185">Reference proteome</keyword>
<proteinExistence type="predicted"/>
<dbReference type="PANTHER" id="PTHR46579:SF1">
    <property type="entry name" value="F5_8 TYPE C DOMAIN-CONTAINING PROTEIN"/>
    <property type="match status" value="1"/>
</dbReference>
<organism evidence="1 3">
    <name type="scientific">Didymodactylos carnosus</name>
    <dbReference type="NCBI Taxonomy" id="1234261"/>
    <lineage>
        <taxon>Eukaryota</taxon>
        <taxon>Metazoa</taxon>
        <taxon>Spiralia</taxon>
        <taxon>Gnathifera</taxon>
        <taxon>Rotifera</taxon>
        <taxon>Eurotatoria</taxon>
        <taxon>Bdelloidea</taxon>
        <taxon>Philodinida</taxon>
        <taxon>Philodinidae</taxon>
        <taxon>Didymodactylos</taxon>
    </lineage>
</organism>
<dbReference type="OrthoDB" id="7761718at2759"/>
<dbReference type="Proteomes" id="UP000663829">
    <property type="component" value="Unassembled WGS sequence"/>
</dbReference>
<evidence type="ECO:0000313" key="3">
    <source>
        <dbReference type="Proteomes" id="UP000663829"/>
    </source>
</evidence>
<dbReference type="AlphaFoldDB" id="A0A815S5J5"/>
<name>A0A815S5J5_9BILA</name>